<accession>A0A423U620</accession>
<evidence type="ECO:0000313" key="6">
    <source>
        <dbReference type="EMBL" id="ROT84132.1"/>
    </source>
</evidence>
<evidence type="ECO:0000256" key="5">
    <source>
        <dbReference type="ARBA" id="ARBA00023180"/>
    </source>
</evidence>
<name>A0A423U620_PENVA</name>
<keyword evidence="3" id="KW-0732">Signal</keyword>
<gene>
    <name evidence="6" type="ORF">C7M84_022708</name>
</gene>
<keyword evidence="5" id="KW-0325">Glycoprotein</keyword>
<keyword evidence="4" id="KW-0378">Hydrolase</keyword>
<dbReference type="Gene3D" id="3.40.50.1820">
    <property type="entry name" value="alpha/beta hydrolase"/>
    <property type="match status" value="1"/>
</dbReference>
<sequence>MLQKPDIWGGIEASSGSEHDPAPIFFDQKVQELLKRVTGMDFDKIFRSRLNEKELEVPKFNLELLKEGVKRTNTLYGGKDLKVTRVVFPNGSIDPWHALGITDDLSPEATAIFINGTAHCANMYPEKEDDPPQLLHAREQVFNHIQKWLQE</sequence>
<dbReference type="InterPro" id="IPR029058">
    <property type="entry name" value="AB_hydrolase_fold"/>
</dbReference>
<dbReference type="PANTHER" id="PTHR11010:SF117">
    <property type="entry name" value="SERINE PROTEASE 16"/>
    <property type="match status" value="1"/>
</dbReference>
<dbReference type="GO" id="GO:0008239">
    <property type="term" value="F:dipeptidyl-peptidase activity"/>
    <property type="evidence" value="ECO:0007669"/>
    <property type="project" value="TreeGrafter"/>
</dbReference>
<reference evidence="6 7" key="1">
    <citation type="submission" date="2018-04" db="EMBL/GenBank/DDBJ databases">
        <authorList>
            <person name="Zhang X."/>
            <person name="Yuan J."/>
            <person name="Li F."/>
            <person name="Xiang J."/>
        </authorList>
    </citation>
    <scope>NUCLEOTIDE SEQUENCE [LARGE SCALE GENOMIC DNA]</scope>
    <source>
        <tissue evidence="6">Muscle</tissue>
    </source>
</reference>
<dbReference type="GO" id="GO:0006508">
    <property type="term" value="P:proteolysis"/>
    <property type="evidence" value="ECO:0007669"/>
    <property type="project" value="UniProtKB-KW"/>
</dbReference>
<evidence type="ECO:0000256" key="1">
    <source>
        <dbReference type="ARBA" id="ARBA00011079"/>
    </source>
</evidence>
<dbReference type="EMBL" id="QCYY01000591">
    <property type="protein sequence ID" value="ROT84132.1"/>
    <property type="molecule type" value="Genomic_DNA"/>
</dbReference>
<evidence type="ECO:0000256" key="4">
    <source>
        <dbReference type="ARBA" id="ARBA00022801"/>
    </source>
</evidence>
<protein>
    <submittedName>
        <fullName evidence="6">Putative serine protease F56F10.1</fullName>
    </submittedName>
</protein>
<reference evidence="6 7" key="2">
    <citation type="submission" date="2019-01" db="EMBL/GenBank/DDBJ databases">
        <title>The decoding of complex shrimp genome reveals the adaptation for benthos swimmer, frequently molting mechanism and breeding impact on genome.</title>
        <authorList>
            <person name="Sun Y."/>
            <person name="Gao Y."/>
            <person name="Yu Y."/>
        </authorList>
    </citation>
    <scope>NUCLEOTIDE SEQUENCE [LARGE SCALE GENOMIC DNA]</scope>
    <source>
        <tissue evidence="6">Muscle</tissue>
    </source>
</reference>
<dbReference type="GO" id="GO:0070008">
    <property type="term" value="F:serine-type exopeptidase activity"/>
    <property type="evidence" value="ECO:0007669"/>
    <property type="project" value="InterPro"/>
</dbReference>
<dbReference type="PANTHER" id="PTHR11010">
    <property type="entry name" value="PROTEASE S28 PRO-X CARBOXYPEPTIDASE-RELATED"/>
    <property type="match status" value="1"/>
</dbReference>
<keyword evidence="7" id="KW-1185">Reference proteome</keyword>
<organism evidence="6 7">
    <name type="scientific">Penaeus vannamei</name>
    <name type="common">Whiteleg shrimp</name>
    <name type="synonym">Litopenaeus vannamei</name>
    <dbReference type="NCBI Taxonomy" id="6689"/>
    <lineage>
        <taxon>Eukaryota</taxon>
        <taxon>Metazoa</taxon>
        <taxon>Ecdysozoa</taxon>
        <taxon>Arthropoda</taxon>
        <taxon>Crustacea</taxon>
        <taxon>Multicrustacea</taxon>
        <taxon>Malacostraca</taxon>
        <taxon>Eumalacostraca</taxon>
        <taxon>Eucarida</taxon>
        <taxon>Decapoda</taxon>
        <taxon>Dendrobranchiata</taxon>
        <taxon>Penaeoidea</taxon>
        <taxon>Penaeidae</taxon>
        <taxon>Penaeus</taxon>
    </lineage>
</organism>
<keyword evidence="2 6" id="KW-0645">Protease</keyword>
<dbReference type="AlphaFoldDB" id="A0A423U620"/>
<dbReference type="OrthoDB" id="6337535at2759"/>
<evidence type="ECO:0000313" key="7">
    <source>
        <dbReference type="Proteomes" id="UP000283509"/>
    </source>
</evidence>
<dbReference type="Proteomes" id="UP000283509">
    <property type="component" value="Unassembled WGS sequence"/>
</dbReference>
<evidence type="ECO:0000256" key="2">
    <source>
        <dbReference type="ARBA" id="ARBA00022670"/>
    </source>
</evidence>
<dbReference type="InterPro" id="IPR008758">
    <property type="entry name" value="Peptidase_S28"/>
</dbReference>
<proteinExistence type="inferred from homology"/>
<comment type="similarity">
    <text evidence="1">Belongs to the peptidase S28 family.</text>
</comment>
<comment type="caution">
    <text evidence="6">The sequence shown here is derived from an EMBL/GenBank/DDBJ whole genome shotgun (WGS) entry which is preliminary data.</text>
</comment>
<evidence type="ECO:0000256" key="3">
    <source>
        <dbReference type="ARBA" id="ARBA00022729"/>
    </source>
</evidence>
<dbReference type="Pfam" id="PF05577">
    <property type="entry name" value="Peptidase_S28"/>
    <property type="match status" value="1"/>
</dbReference>